<gene>
    <name evidence="2" type="ORF">TTHERM_001298471</name>
</gene>
<protein>
    <submittedName>
        <fullName evidence="2">Uncharacterized protein</fullName>
    </submittedName>
</protein>
<feature type="compositionally biased region" description="Polar residues" evidence="1">
    <location>
        <begin position="1"/>
        <end position="21"/>
    </location>
</feature>
<dbReference type="InParanoid" id="W7X4X1"/>
<dbReference type="RefSeq" id="XP_012656043.1">
    <property type="nucleotide sequence ID" value="XM_012800589.1"/>
</dbReference>
<sequence length="547" mass="63680">MSKSLNPQQSKNQGKSHSLQGKNYMKLGRNINKLVFSPLKSAEGQNLNEKQKNEESQFEAFIDTPFSLDFLKNQQSENSKYSISKHPNQKIKPISALNQNSASIDGNYMNLNATWNQDDSFSIDEEENSQENLLKLQRKLKRKRKEMAVFKSVERNTLPSWIKAKQPEKSYEFKYQIDLSPIKAKSPNAIISKQQNFSIKRKSPQPRPYDPNVIVQVCNKNPLVKLDQLSQSLAQFNVDYNDNLTKYINEIDESNQNKLYPNIDTKNQYQTPKGKAPIELNNTLNSHILQNSSKRDRAFLSVNNSRNTSPDRLNIQRDLKQTAIESPNLKNKDIIIRNVFNSTVSTTCYQSNAESKNNNKKKVEYKFNQLNFLEEMEQNQTQERQKQKQINIPQIGKYSLRKPLFTPRNTSNEVFTHDLIRENYINQQHQIQKIRDFSAQVGRKQLFQADKRSPDQGYYNQNYKLLEKNVNNILVNLSKSSPRKTVMNLEQYPAQHVLLDYEIDKIPLKNTKTLANFSKMTGRKGDLLLQNQIIAQKLQNRTYDFKI</sequence>
<evidence type="ECO:0000313" key="2">
    <source>
        <dbReference type="EMBL" id="EWS71423.1"/>
    </source>
</evidence>
<organism evidence="2 3">
    <name type="scientific">Tetrahymena thermophila (strain SB210)</name>
    <dbReference type="NCBI Taxonomy" id="312017"/>
    <lineage>
        <taxon>Eukaryota</taxon>
        <taxon>Sar</taxon>
        <taxon>Alveolata</taxon>
        <taxon>Ciliophora</taxon>
        <taxon>Intramacronucleata</taxon>
        <taxon>Oligohymenophorea</taxon>
        <taxon>Hymenostomatida</taxon>
        <taxon>Tetrahymenina</taxon>
        <taxon>Tetrahymenidae</taxon>
        <taxon>Tetrahymena</taxon>
    </lineage>
</organism>
<dbReference type="AlphaFoldDB" id="W7X4X1"/>
<feature type="region of interest" description="Disordered" evidence="1">
    <location>
        <begin position="1"/>
        <end position="23"/>
    </location>
</feature>
<dbReference type="GeneID" id="24442114"/>
<dbReference type="EMBL" id="GG662323">
    <property type="protein sequence ID" value="EWS71423.1"/>
    <property type="molecule type" value="Genomic_DNA"/>
</dbReference>
<evidence type="ECO:0000256" key="1">
    <source>
        <dbReference type="SAM" id="MobiDB-lite"/>
    </source>
</evidence>
<reference evidence="3" key="1">
    <citation type="journal article" date="2006" name="PLoS Biol.">
        <title>Macronuclear genome sequence of the ciliate Tetrahymena thermophila, a model eukaryote.</title>
        <authorList>
            <person name="Eisen J.A."/>
            <person name="Coyne R.S."/>
            <person name="Wu M."/>
            <person name="Wu D."/>
            <person name="Thiagarajan M."/>
            <person name="Wortman J.R."/>
            <person name="Badger J.H."/>
            <person name="Ren Q."/>
            <person name="Amedeo P."/>
            <person name="Jones K.M."/>
            <person name="Tallon L.J."/>
            <person name="Delcher A.L."/>
            <person name="Salzberg S.L."/>
            <person name="Silva J.C."/>
            <person name="Haas B.J."/>
            <person name="Majoros W.H."/>
            <person name="Farzad M."/>
            <person name="Carlton J.M."/>
            <person name="Smith R.K. Jr."/>
            <person name="Garg J."/>
            <person name="Pearlman R.E."/>
            <person name="Karrer K.M."/>
            <person name="Sun L."/>
            <person name="Manning G."/>
            <person name="Elde N.C."/>
            <person name="Turkewitz A.P."/>
            <person name="Asai D.J."/>
            <person name="Wilkes D.E."/>
            <person name="Wang Y."/>
            <person name="Cai H."/>
            <person name="Collins K."/>
            <person name="Stewart B.A."/>
            <person name="Lee S.R."/>
            <person name="Wilamowska K."/>
            <person name="Weinberg Z."/>
            <person name="Ruzzo W.L."/>
            <person name="Wloga D."/>
            <person name="Gaertig J."/>
            <person name="Frankel J."/>
            <person name="Tsao C.-C."/>
            <person name="Gorovsky M.A."/>
            <person name="Keeling P.J."/>
            <person name="Waller R.F."/>
            <person name="Patron N.J."/>
            <person name="Cherry J.M."/>
            <person name="Stover N.A."/>
            <person name="Krieger C.J."/>
            <person name="del Toro C."/>
            <person name="Ryder H.F."/>
            <person name="Williamson S.C."/>
            <person name="Barbeau R.A."/>
            <person name="Hamilton E.P."/>
            <person name="Orias E."/>
        </authorList>
    </citation>
    <scope>NUCLEOTIDE SEQUENCE [LARGE SCALE GENOMIC DNA]</scope>
    <source>
        <strain evidence="3">SB210</strain>
    </source>
</reference>
<dbReference type="Proteomes" id="UP000009168">
    <property type="component" value="Unassembled WGS sequence"/>
</dbReference>
<proteinExistence type="predicted"/>
<keyword evidence="3" id="KW-1185">Reference proteome</keyword>
<accession>W7X4X1</accession>
<name>W7X4X1_TETTS</name>
<dbReference type="KEGG" id="tet:TTHERM_001298471"/>
<evidence type="ECO:0000313" key="3">
    <source>
        <dbReference type="Proteomes" id="UP000009168"/>
    </source>
</evidence>